<dbReference type="AlphaFoldDB" id="L7EPS7"/>
<comment type="caution">
    <text evidence="2">The sequence shown here is derived from an EMBL/GenBank/DDBJ whole genome shotgun (WGS) entry which is preliminary data.</text>
</comment>
<feature type="non-terminal residue" evidence="2">
    <location>
        <position position="1"/>
    </location>
</feature>
<proteinExistence type="predicted"/>
<sequence length="133" mass="14371">GHRLRAGGYLLGPGGTLRSLRDLRLRTHHLRRSLSLRTSELPGGVLDLVQPVVDTAELPVERAELGRSRAQTTRQVTEVGHHVDVQVVGAGHGYVSFRGRSPIFTPRPSGPSGTWSRSISISSHPGQRVVSGM</sequence>
<feature type="region of interest" description="Disordered" evidence="1">
    <location>
        <begin position="105"/>
        <end position="133"/>
    </location>
</feature>
<accession>L7EPS7</accession>
<evidence type="ECO:0000313" key="2">
    <source>
        <dbReference type="EMBL" id="ELP61478.1"/>
    </source>
</evidence>
<name>L7EPS7_STRT8</name>
<dbReference type="Proteomes" id="UP000010931">
    <property type="component" value="Unassembled WGS sequence"/>
</dbReference>
<keyword evidence="3" id="KW-1185">Reference proteome</keyword>
<evidence type="ECO:0000313" key="3">
    <source>
        <dbReference type="Proteomes" id="UP000010931"/>
    </source>
</evidence>
<organism evidence="2 3">
    <name type="scientific">Streptomyces turgidiscabies (strain Car8)</name>
    <dbReference type="NCBI Taxonomy" id="698760"/>
    <lineage>
        <taxon>Bacteria</taxon>
        <taxon>Bacillati</taxon>
        <taxon>Actinomycetota</taxon>
        <taxon>Actinomycetes</taxon>
        <taxon>Kitasatosporales</taxon>
        <taxon>Streptomycetaceae</taxon>
        <taxon>Streptomyces</taxon>
    </lineage>
</organism>
<dbReference type="EMBL" id="AEJB01000681">
    <property type="protein sequence ID" value="ELP61478.1"/>
    <property type="molecule type" value="Genomic_DNA"/>
</dbReference>
<protein>
    <submittedName>
        <fullName evidence="2">Uncharacterized protein</fullName>
    </submittedName>
</protein>
<evidence type="ECO:0000256" key="1">
    <source>
        <dbReference type="SAM" id="MobiDB-lite"/>
    </source>
</evidence>
<gene>
    <name evidence="2" type="ORF">STRTUCAR8_03635</name>
</gene>
<reference evidence="2 3" key="1">
    <citation type="journal article" date="2011" name="Plasmid">
        <title>Streptomyces turgidiscabies Car8 contains a modular pathogenicity island that shares virulence genes with other actinobacterial plant pathogens.</title>
        <authorList>
            <person name="Huguet-Tapia J.C."/>
            <person name="Badger J.H."/>
            <person name="Loria R."/>
            <person name="Pettis G.S."/>
        </authorList>
    </citation>
    <scope>NUCLEOTIDE SEQUENCE [LARGE SCALE GENOMIC DNA]</scope>
    <source>
        <strain evidence="2 3">Car8</strain>
    </source>
</reference>